<sequence length="72" mass="8104">MPLSPLEKRLEDLESRLAFQEATIEELNLSVIEHQMAITKLQGHLHLLSEKLQTSQTSLLASAAEETPPPHY</sequence>
<feature type="coiled-coil region" evidence="2">
    <location>
        <begin position="3"/>
        <end position="30"/>
    </location>
</feature>
<keyword evidence="2" id="KW-0175">Coiled coil</keyword>
<dbReference type="PANTHER" id="PTHR36508">
    <property type="entry name" value="PROTEIN SLYX"/>
    <property type="match status" value="1"/>
</dbReference>
<dbReference type="Pfam" id="PF04102">
    <property type="entry name" value="SlyX"/>
    <property type="match status" value="1"/>
</dbReference>
<evidence type="ECO:0000256" key="2">
    <source>
        <dbReference type="SAM" id="Coils"/>
    </source>
</evidence>
<dbReference type="NCBIfam" id="NF002750">
    <property type="entry name" value="PRK02793.1"/>
    <property type="match status" value="1"/>
</dbReference>
<evidence type="ECO:0000313" key="3">
    <source>
        <dbReference type="EMBL" id="AWK14848.1"/>
    </source>
</evidence>
<keyword evidence="4" id="KW-1185">Reference proteome</keyword>
<dbReference type="AlphaFoldDB" id="A0A2U8I6T1"/>
<dbReference type="PANTHER" id="PTHR36508:SF1">
    <property type="entry name" value="PROTEIN SLYX"/>
    <property type="match status" value="1"/>
</dbReference>
<dbReference type="RefSeq" id="WP_072550009.1">
    <property type="nucleotide sequence ID" value="NZ_CP021659.1"/>
</dbReference>
<name>A0A2U8I6T1_9GAMM</name>
<dbReference type="HAMAP" id="MF_00715">
    <property type="entry name" value="SlyX"/>
    <property type="match status" value="1"/>
</dbReference>
<dbReference type="KEGG" id="fsm:CCS41_10785"/>
<protein>
    <recommendedName>
        <fullName evidence="1">Protein SlyX</fullName>
    </recommendedName>
</protein>
<comment type="similarity">
    <text evidence="1">Belongs to the SlyX family.</text>
</comment>
<gene>
    <name evidence="1" type="primary">slyX</name>
    <name evidence="3" type="ORF">CCS41_10785</name>
</gene>
<reference evidence="3 4" key="1">
    <citation type="submission" date="2017-05" db="EMBL/GenBank/DDBJ databases">
        <title>Genome sequence of Candidatus Fukatsuia symbiotica and Candidatus Hamiltonella defensa from Acyrthosiphon pisum strain 5D.</title>
        <authorList>
            <person name="Patel V.A."/>
            <person name="Chevignon G."/>
            <person name="Russell J.A."/>
            <person name="Oliver K.M."/>
        </authorList>
    </citation>
    <scope>NUCLEOTIDE SEQUENCE [LARGE SCALE GENOMIC DNA]</scope>
    <source>
        <strain evidence="3 4">5D</strain>
    </source>
</reference>
<dbReference type="InterPro" id="IPR007236">
    <property type="entry name" value="SlyX"/>
</dbReference>
<evidence type="ECO:0000313" key="4">
    <source>
        <dbReference type="Proteomes" id="UP000261875"/>
    </source>
</evidence>
<accession>A0A2U8I6T1</accession>
<dbReference type="EMBL" id="CP021659">
    <property type="protein sequence ID" value="AWK14848.1"/>
    <property type="molecule type" value="Genomic_DNA"/>
</dbReference>
<dbReference type="Gene3D" id="1.20.5.300">
    <property type="match status" value="1"/>
</dbReference>
<dbReference type="OrthoDB" id="5771733at2"/>
<dbReference type="Proteomes" id="UP000261875">
    <property type="component" value="Chromosome"/>
</dbReference>
<evidence type="ECO:0000256" key="1">
    <source>
        <dbReference type="HAMAP-Rule" id="MF_00715"/>
    </source>
</evidence>
<dbReference type="STRING" id="1878942.GCA_900128755_01104"/>
<proteinExistence type="inferred from homology"/>
<organism evidence="3 4">
    <name type="scientific">Candidatus Fukatsuia symbiotica</name>
    <dbReference type="NCBI Taxonomy" id="1878942"/>
    <lineage>
        <taxon>Bacteria</taxon>
        <taxon>Pseudomonadati</taxon>
        <taxon>Pseudomonadota</taxon>
        <taxon>Gammaproteobacteria</taxon>
        <taxon>Enterobacterales</taxon>
        <taxon>Yersiniaceae</taxon>
        <taxon>Candidatus Fukatsuia</taxon>
    </lineage>
</organism>